<feature type="domain" description="Sigma-54 factor interaction" evidence="6">
    <location>
        <begin position="222"/>
        <end position="452"/>
    </location>
</feature>
<reference evidence="7 8" key="1">
    <citation type="journal article" date="2023" name="ISME J.">
        <title>Cultivation and genomic characterization of novel and ubiquitous marine nitrite-oxidizing bacteria from the Nitrospirales.</title>
        <authorList>
            <person name="Mueller A.J."/>
            <person name="Daebeler A."/>
            <person name="Herbold C.W."/>
            <person name="Kirkegaard R.H."/>
            <person name="Daims H."/>
        </authorList>
    </citation>
    <scope>NUCLEOTIDE SEQUENCE [LARGE SCALE GENOMIC DNA]</scope>
    <source>
        <strain evidence="7 8">EB</strain>
    </source>
</reference>
<dbReference type="InterPro" id="IPR058031">
    <property type="entry name" value="AAA_lid_NorR"/>
</dbReference>
<name>A0ABU3KCM5_9BACT</name>
<keyword evidence="8" id="KW-1185">Reference proteome</keyword>
<dbReference type="Pfam" id="PF00158">
    <property type="entry name" value="Sigma54_activat"/>
    <property type="match status" value="1"/>
</dbReference>
<proteinExistence type="predicted"/>
<gene>
    <name evidence="7" type="ORF">PPG34_17060</name>
</gene>
<dbReference type="EMBL" id="JAQOUE010000002">
    <property type="protein sequence ID" value="MDT7044063.1"/>
    <property type="molecule type" value="Genomic_DNA"/>
</dbReference>
<dbReference type="InterPro" id="IPR003593">
    <property type="entry name" value="AAA+_ATPase"/>
</dbReference>
<keyword evidence="5" id="KW-0804">Transcription</keyword>
<dbReference type="Gene3D" id="1.10.8.60">
    <property type="match status" value="1"/>
</dbReference>
<organism evidence="7 8">
    <name type="scientific">Candidatus Nitronereus thalassa</name>
    <dbReference type="NCBI Taxonomy" id="3020898"/>
    <lineage>
        <taxon>Bacteria</taxon>
        <taxon>Pseudomonadati</taxon>
        <taxon>Nitrospirota</taxon>
        <taxon>Nitrospiria</taxon>
        <taxon>Nitrospirales</taxon>
        <taxon>Nitrospiraceae</taxon>
        <taxon>Candidatus Nitronereus</taxon>
    </lineage>
</organism>
<evidence type="ECO:0000256" key="4">
    <source>
        <dbReference type="ARBA" id="ARBA00023125"/>
    </source>
</evidence>
<dbReference type="PROSITE" id="PS00688">
    <property type="entry name" value="SIGMA54_INTERACT_3"/>
    <property type="match status" value="1"/>
</dbReference>
<evidence type="ECO:0000313" key="7">
    <source>
        <dbReference type="EMBL" id="MDT7044063.1"/>
    </source>
</evidence>
<dbReference type="RefSeq" id="WP_313834649.1">
    <property type="nucleotide sequence ID" value="NZ_JAQOUE010000002.1"/>
</dbReference>
<dbReference type="Gene3D" id="3.40.50.300">
    <property type="entry name" value="P-loop containing nucleotide triphosphate hydrolases"/>
    <property type="match status" value="1"/>
</dbReference>
<dbReference type="CDD" id="cd00009">
    <property type="entry name" value="AAA"/>
    <property type="match status" value="1"/>
</dbReference>
<sequence length="543" mass="61142">MKPEKICPTEFASFKCLVLDIAQQRSLDDLLQLIVTRMASRDDVALVRVWLKRPGDICGTCRMREDCADQTTCLHLVASAGNSVVNPNEEWNRLNGNFRRFPIGACKVGRIGKTGEPVIINEVDDDTTWIARQDWAKQESIHGFHGQPIMYQGEILGVLGVFTRAPIAEDAPGWLRMIADHVAVAIVNANAFDEIERLQEQLKLENTFLREEVLEAQAFGDIVGQSPALRAVLRQIELVAPTDASVLILGESGTGKELVAREIHGRSLRKDKPLVKVNCASIPRELYESEFFGHVKGSFTGALRDRAGRFEVADGGTLFLDEVGEIPLELQSKLLRVLQENEYERVGDERTRKADVRVVAATNRDLKKEVEAGRFRQDLYYRLNVFPLEVAPLRERKEDIPLLATNFLELTSKKMNCSNPPRLTQAHVIELQKYDWPGNIRELQNVIERAVITSRCSTLQFGLPTVSDSVRSSLLGRKKSVSPGQAEIMTEDEMRDFERENLRKALEKVNWKVYGDDGAATLLRIKPTTLVSRMQKMGLEKPN</sequence>
<dbReference type="Gene3D" id="1.10.10.60">
    <property type="entry name" value="Homeodomain-like"/>
    <property type="match status" value="1"/>
</dbReference>
<dbReference type="SMART" id="SM00382">
    <property type="entry name" value="AAA"/>
    <property type="match status" value="1"/>
</dbReference>
<dbReference type="InterPro" id="IPR029016">
    <property type="entry name" value="GAF-like_dom_sf"/>
</dbReference>
<dbReference type="SUPFAM" id="SSF52540">
    <property type="entry name" value="P-loop containing nucleoside triphosphate hydrolases"/>
    <property type="match status" value="1"/>
</dbReference>
<dbReference type="Gene3D" id="3.30.450.40">
    <property type="match status" value="1"/>
</dbReference>
<dbReference type="SUPFAM" id="SSF55781">
    <property type="entry name" value="GAF domain-like"/>
    <property type="match status" value="1"/>
</dbReference>
<keyword evidence="3" id="KW-0805">Transcription regulation</keyword>
<dbReference type="InterPro" id="IPR027417">
    <property type="entry name" value="P-loop_NTPase"/>
</dbReference>
<keyword evidence="4" id="KW-0238">DNA-binding</keyword>
<evidence type="ECO:0000256" key="1">
    <source>
        <dbReference type="ARBA" id="ARBA00022741"/>
    </source>
</evidence>
<dbReference type="Pfam" id="PF25601">
    <property type="entry name" value="AAA_lid_14"/>
    <property type="match status" value="1"/>
</dbReference>
<dbReference type="PROSITE" id="PS00675">
    <property type="entry name" value="SIGMA54_INTERACT_1"/>
    <property type="match status" value="1"/>
</dbReference>
<dbReference type="Pfam" id="PF01590">
    <property type="entry name" value="GAF"/>
    <property type="match status" value="1"/>
</dbReference>
<dbReference type="InterPro" id="IPR025943">
    <property type="entry name" value="Sigma_54_int_dom_ATP-bd_2"/>
</dbReference>
<dbReference type="InterPro" id="IPR025662">
    <property type="entry name" value="Sigma_54_int_dom_ATP-bd_1"/>
</dbReference>
<evidence type="ECO:0000256" key="2">
    <source>
        <dbReference type="ARBA" id="ARBA00022840"/>
    </source>
</evidence>
<evidence type="ECO:0000256" key="5">
    <source>
        <dbReference type="ARBA" id="ARBA00023163"/>
    </source>
</evidence>
<accession>A0ABU3KCM5</accession>
<dbReference type="PANTHER" id="PTHR32071:SF57">
    <property type="entry name" value="C4-DICARBOXYLATE TRANSPORT TRANSCRIPTIONAL REGULATORY PROTEIN DCTD"/>
    <property type="match status" value="1"/>
</dbReference>
<comment type="caution">
    <text evidence="7">The sequence shown here is derived from an EMBL/GenBank/DDBJ whole genome shotgun (WGS) entry which is preliminary data.</text>
</comment>
<keyword evidence="1" id="KW-0547">Nucleotide-binding</keyword>
<dbReference type="PROSITE" id="PS00676">
    <property type="entry name" value="SIGMA54_INTERACT_2"/>
    <property type="match status" value="1"/>
</dbReference>
<dbReference type="SMART" id="SM00065">
    <property type="entry name" value="GAF"/>
    <property type="match status" value="1"/>
</dbReference>
<evidence type="ECO:0000256" key="3">
    <source>
        <dbReference type="ARBA" id="ARBA00023015"/>
    </source>
</evidence>
<dbReference type="InterPro" id="IPR025944">
    <property type="entry name" value="Sigma_54_int_dom_CS"/>
</dbReference>
<keyword evidence="2" id="KW-0067">ATP-binding</keyword>
<dbReference type="InterPro" id="IPR002078">
    <property type="entry name" value="Sigma_54_int"/>
</dbReference>
<protein>
    <submittedName>
        <fullName evidence="7">Sigma 54-interacting transcriptional regulator</fullName>
    </submittedName>
</protein>
<evidence type="ECO:0000313" key="8">
    <source>
        <dbReference type="Proteomes" id="UP001250932"/>
    </source>
</evidence>
<dbReference type="Proteomes" id="UP001250932">
    <property type="component" value="Unassembled WGS sequence"/>
</dbReference>
<dbReference type="PANTHER" id="PTHR32071">
    <property type="entry name" value="TRANSCRIPTIONAL REGULATORY PROTEIN"/>
    <property type="match status" value="1"/>
</dbReference>
<dbReference type="PROSITE" id="PS50045">
    <property type="entry name" value="SIGMA54_INTERACT_4"/>
    <property type="match status" value="1"/>
</dbReference>
<evidence type="ECO:0000259" key="6">
    <source>
        <dbReference type="PROSITE" id="PS50045"/>
    </source>
</evidence>
<dbReference type="InterPro" id="IPR003018">
    <property type="entry name" value="GAF"/>
</dbReference>